<accession>Q6E681</accession>
<proteinExistence type="predicted"/>
<dbReference type="InterPro" id="IPR036427">
    <property type="entry name" value="Bromodomain-like_sf"/>
</dbReference>
<evidence type="ECO:0000259" key="2">
    <source>
        <dbReference type="Pfam" id="PF00439"/>
    </source>
</evidence>
<sequence length="157" mass="18693">LLRGRCTRVLRNCVELQLPPAHGDTRGKTVRVAKTDLHLESGVELPKKSELICILEQNKRNKMIYTHIRRNSNISYDENVSYPLNFSVILQRIRNNVYRRVASLRYDLETMRGNSRYLPRGYEECVRAILYEIYGLLDIEYVHRYSRRRRQTFTSSR</sequence>
<dbReference type="AlphaFoldDB" id="Q6E681"/>
<keyword evidence="1" id="KW-0103">Bromodomain</keyword>
<evidence type="ECO:0000313" key="3">
    <source>
        <dbReference type="EMBL" id="AAT12406.1"/>
    </source>
</evidence>
<reference evidence="3" key="1">
    <citation type="journal article" date="2004" name="Curr. Biol.">
        <title>Genome compaction and stability in microsporidian intracellular parasites.</title>
        <authorList>
            <person name="Slamovits C.H."/>
            <person name="Fast N.M."/>
            <person name="Law J.S."/>
            <person name="Keeling P.J."/>
        </authorList>
    </citation>
    <scope>NUCLEOTIDE SEQUENCE</scope>
</reference>
<dbReference type="Pfam" id="PF00439">
    <property type="entry name" value="Bromodomain"/>
    <property type="match status" value="1"/>
</dbReference>
<dbReference type="EMBL" id="AY548925">
    <property type="protein sequence ID" value="AAT12406.1"/>
    <property type="molecule type" value="Genomic_DNA"/>
</dbReference>
<feature type="domain" description="Bromo" evidence="2">
    <location>
        <begin position="57"/>
        <end position="117"/>
    </location>
</feature>
<organism evidence="3">
    <name type="scientific">Antonospora locustae</name>
    <name type="common">Microsporidian parasite</name>
    <name type="synonym">Nosema locustae</name>
    <dbReference type="NCBI Taxonomy" id="278021"/>
    <lineage>
        <taxon>Eukaryota</taxon>
        <taxon>Fungi</taxon>
        <taxon>Fungi incertae sedis</taxon>
        <taxon>Microsporidia</taxon>
        <taxon>Antonospora</taxon>
    </lineage>
</organism>
<evidence type="ECO:0000256" key="1">
    <source>
        <dbReference type="ARBA" id="ARBA00023117"/>
    </source>
</evidence>
<dbReference type="InterPro" id="IPR001487">
    <property type="entry name" value="Bromodomain"/>
</dbReference>
<dbReference type="SUPFAM" id="SSF47370">
    <property type="entry name" value="Bromodomain"/>
    <property type="match status" value="1"/>
</dbReference>
<feature type="non-terminal residue" evidence="3">
    <location>
        <position position="1"/>
    </location>
</feature>
<name>Q6E681_ANTLO</name>
<dbReference type="GO" id="GO:0006325">
    <property type="term" value="P:chromatin organization"/>
    <property type="evidence" value="ECO:0007669"/>
    <property type="project" value="UniProtKB-ARBA"/>
</dbReference>
<protein>
    <recommendedName>
        <fullName evidence="2">Bromo domain-containing protein</fullName>
    </recommendedName>
</protein>